<dbReference type="RefSeq" id="WP_091400061.1">
    <property type="nucleotide sequence ID" value="NZ_FNQY01000020.1"/>
</dbReference>
<keyword evidence="2 5" id="KW-0238">DNA-binding</keyword>
<protein>
    <submittedName>
        <fullName evidence="5">AraC-type DNA-binding protein</fullName>
    </submittedName>
</protein>
<dbReference type="PROSITE" id="PS01124">
    <property type="entry name" value="HTH_ARAC_FAMILY_2"/>
    <property type="match status" value="1"/>
</dbReference>
<dbReference type="SMART" id="SM00342">
    <property type="entry name" value="HTH_ARAC"/>
    <property type="match status" value="1"/>
</dbReference>
<accession>A0A1H4BE88</accession>
<dbReference type="InterPro" id="IPR009057">
    <property type="entry name" value="Homeodomain-like_sf"/>
</dbReference>
<evidence type="ECO:0000256" key="3">
    <source>
        <dbReference type="ARBA" id="ARBA00023163"/>
    </source>
</evidence>
<dbReference type="EMBL" id="FNQY01000020">
    <property type="protein sequence ID" value="SEA46461.1"/>
    <property type="molecule type" value="Genomic_DNA"/>
</dbReference>
<evidence type="ECO:0000256" key="2">
    <source>
        <dbReference type="ARBA" id="ARBA00023125"/>
    </source>
</evidence>
<dbReference type="SUPFAM" id="SSF46689">
    <property type="entry name" value="Homeodomain-like"/>
    <property type="match status" value="1"/>
</dbReference>
<dbReference type="OrthoDB" id="323290at2"/>
<proteinExistence type="predicted"/>
<keyword evidence="6" id="KW-1185">Reference proteome</keyword>
<dbReference type="Pfam" id="PF12833">
    <property type="entry name" value="HTH_18"/>
    <property type="match status" value="1"/>
</dbReference>
<evidence type="ECO:0000256" key="1">
    <source>
        <dbReference type="ARBA" id="ARBA00023015"/>
    </source>
</evidence>
<dbReference type="Gene3D" id="1.10.10.60">
    <property type="entry name" value="Homeodomain-like"/>
    <property type="match status" value="1"/>
</dbReference>
<feature type="domain" description="HTH araC/xylS-type" evidence="4">
    <location>
        <begin position="226"/>
        <end position="325"/>
    </location>
</feature>
<keyword evidence="1" id="KW-0805">Transcription regulation</keyword>
<dbReference type="PANTHER" id="PTHR43280">
    <property type="entry name" value="ARAC-FAMILY TRANSCRIPTIONAL REGULATOR"/>
    <property type="match status" value="1"/>
</dbReference>
<evidence type="ECO:0000313" key="6">
    <source>
        <dbReference type="Proteomes" id="UP000199041"/>
    </source>
</evidence>
<dbReference type="InterPro" id="IPR018060">
    <property type="entry name" value="HTH_AraC"/>
</dbReference>
<name>A0A1H4BE88_9BACT</name>
<gene>
    <name evidence="5" type="ORF">SAMN05192529_12041</name>
</gene>
<evidence type="ECO:0000313" key="5">
    <source>
        <dbReference type="EMBL" id="SEA46461.1"/>
    </source>
</evidence>
<keyword evidence="3" id="KW-0804">Transcription</keyword>
<dbReference type="PANTHER" id="PTHR43280:SF2">
    <property type="entry name" value="HTH-TYPE TRANSCRIPTIONAL REGULATOR EXSA"/>
    <property type="match status" value="1"/>
</dbReference>
<reference evidence="5 6" key="1">
    <citation type="submission" date="2016-10" db="EMBL/GenBank/DDBJ databases">
        <authorList>
            <person name="de Groot N.N."/>
        </authorList>
    </citation>
    <scope>NUCLEOTIDE SEQUENCE [LARGE SCALE GENOMIC DNA]</scope>
    <source>
        <strain evidence="5 6">Vu-144</strain>
    </source>
</reference>
<dbReference type="GO" id="GO:0043565">
    <property type="term" value="F:sequence-specific DNA binding"/>
    <property type="evidence" value="ECO:0007669"/>
    <property type="project" value="InterPro"/>
</dbReference>
<dbReference type="AlphaFoldDB" id="A0A1H4BE88"/>
<evidence type="ECO:0000259" key="4">
    <source>
        <dbReference type="PROSITE" id="PS01124"/>
    </source>
</evidence>
<organism evidence="5 6">
    <name type="scientific">Arachidicoccus rhizosphaerae</name>
    <dbReference type="NCBI Taxonomy" id="551991"/>
    <lineage>
        <taxon>Bacteria</taxon>
        <taxon>Pseudomonadati</taxon>
        <taxon>Bacteroidota</taxon>
        <taxon>Chitinophagia</taxon>
        <taxon>Chitinophagales</taxon>
        <taxon>Chitinophagaceae</taxon>
        <taxon>Arachidicoccus</taxon>
    </lineage>
</organism>
<dbReference type="GO" id="GO:0003700">
    <property type="term" value="F:DNA-binding transcription factor activity"/>
    <property type="evidence" value="ECO:0007669"/>
    <property type="project" value="InterPro"/>
</dbReference>
<dbReference type="STRING" id="551991.SAMN05192529_12041"/>
<dbReference type="Proteomes" id="UP000199041">
    <property type="component" value="Unassembled WGS sequence"/>
</dbReference>
<sequence length="337" mass="38943">MKGLKFYDEQHTLLTIEHGLPEQLNKYAIKDADAYHINVAKAGYMLFQHIAGGIWDIWLSHYVFNRKTTIYCEGAIEGIEFHNIIEGYALYQNGYDEWQHFGVGDHNILYNPKIKSSARFNQNVVVTFDVHLSTQTFKGLTERQPAFKKWVTYFSKGINTRLYKTPANKNIFVQAILTEVIEKCQLALFDGNSNKELLGKFLDSVLHNETINCPYNYTFEDVKHIIETKDLLKASVNEKIKVTELGASSLMGSKKFIEGFKMLFGVVPITFLIRERIRVCKNILLQENNLTNDDYATIMNFNSGSHFARTFKMFEGCTPKEYKKRHLEEIKSWSSAK</sequence>